<feature type="domain" description="CBS" evidence="4">
    <location>
        <begin position="7"/>
        <end position="64"/>
    </location>
</feature>
<dbReference type="STRING" id="321339.SAMN05444340_11941"/>
<evidence type="ECO:0000259" key="4">
    <source>
        <dbReference type="PROSITE" id="PS51371"/>
    </source>
</evidence>
<evidence type="ECO:0000313" key="6">
    <source>
        <dbReference type="Proteomes" id="UP000199286"/>
    </source>
</evidence>
<feature type="domain" description="CBS" evidence="4">
    <location>
        <begin position="92"/>
        <end position="148"/>
    </location>
</feature>
<keyword evidence="1 2" id="KW-0129">CBS domain</keyword>
<sequence>MQAKDVMTREVVSAHPDTPVVEVARLMMSHGISGVPILDDSGRLVGLVSEGDLLRRVEPERFARQSWWLTLFAGEKAEDFVKTKGRYARDVMTKEVVTATPGTELGKIARLLETRRIKRVPVVEGSHLVGIVSRANLLHAMAANPAPAPQTVVQDRDLRDAVTRALEDAPGVSAVQMNVVVAGGTVDIWGYVHTDAERNAAQVAAENVPGIRHVHLHLGTMPAAGYWV</sequence>
<dbReference type="PIRSF" id="PIRSF036990">
    <property type="entry name" value="UCP036990_CBS_BON"/>
    <property type="match status" value="1"/>
</dbReference>
<dbReference type="InterPro" id="IPR046342">
    <property type="entry name" value="CBS_dom_sf"/>
</dbReference>
<dbReference type="Pfam" id="PF04972">
    <property type="entry name" value="BON"/>
    <property type="match status" value="1"/>
</dbReference>
<dbReference type="Proteomes" id="UP000199286">
    <property type="component" value="Unassembled WGS sequence"/>
</dbReference>
<dbReference type="Gene3D" id="3.10.580.10">
    <property type="entry name" value="CBS-domain"/>
    <property type="match status" value="1"/>
</dbReference>
<evidence type="ECO:0000259" key="3">
    <source>
        <dbReference type="PROSITE" id="PS50914"/>
    </source>
</evidence>
<dbReference type="PANTHER" id="PTHR43080">
    <property type="entry name" value="CBS DOMAIN-CONTAINING PROTEIN CBSX3, MITOCHONDRIAL"/>
    <property type="match status" value="1"/>
</dbReference>
<dbReference type="PANTHER" id="PTHR43080:SF26">
    <property type="entry name" value="REGULATORY PROTEIN"/>
    <property type="match status" value="1"/>
</dbReference>
<dbReference type="InterPro" id="IPR017080">
    <property type="entry name" value="UCP036990_CBS_BON"/>
</dbReference>
<dbReference type="OrthoDB" id="9783590at2"/>
<dbReference type="InterPro" id="IPR007055">
    <property type="entry name" value="BON_dom"/>
</dbReference>
<name>A0A1H3MYX9_9RHOB</name>
<gene>
    <name evidence="5" type="ORF">SAMN05444340_11941</name>
</gene>
<accession>A0A1H3MYX9</accession>
<dbReference type="InterPro" id="IPR051257">
    <property type="entry name" value="Diverse_CBS-Domain"/>
</dbReference>
<dbReference type="Gene3D" id="3.30.1340.30">
    <property type="match status" value="1"/>
</dbReference>
<proteinExistence type="predicted"/>
<evidence type="ECO:0000313" key="5">
    <source>
        <dbReference type="EMBL" id="SDY81852.1"/>
    </source>
</evidence>
<protein>
    <submittedName>
        <fullName evidence="5">CBS domain-containing protein</fullName>
    </submittedName>
</protein>
<feature type="domain" description="BON" evidence="3">
    <location>
        <begin position="154"/>
        <end position="222"/>
    </location>
</feature>
<dbReference type="EMBL" id="FNPF01000019">
    <property type="protein sequence ID" value="SDY81852.1"/>
    <property type="molecule type" value="Genomic_DNA"/>
</dbReference>
<dbReference type="PROSITE" id="PS50914">
    <property type="entry name" value="BON"/>
    <property type="match status" value="1"/>
</dbReference>
<keyword evidence="6" id="KW-1185">Reference proteome</keyword>
<dbReference type="InterPro" id="IPR000644">
    <property type="entry name" value="CBS_dom"/>
</dbReference>
<dbReference type="AlphaFoldDB" id="A0A1H3MYX9"/>
<dbReference type="RefSeq" id="WP_089885426.1">
    <property type="nucleotide sequence ID" value="NZ_FNPF01000019.1"/>
</dbReference>
<dbReference type="SUPFAM" id="SSF54631">
    <property type="entry name" value="CBS-domain pair"/>
    <property type="match status" value="1"/>
</dbReference>
<dbReference type="SMART" id="SM00116">
    <property type="entry name" value="CBS"/>
    <property type="match status" value="2"/>
</dbReference>
<dbReference type="PROSITE" id="PS51371">
    <property type="entry name" value="CBS"/>
    <property type="match status" value="2"/>
</dbReference>
<organism evidence="5 6">
    <name type="scientific">Citreimonas salinaria</name>
    <dbReference type="NCBI Taxonomy" id="321339"/>
    <lineage>
        <taxon>Bacteria</taxon>
        <taxon>Pseudomonadati</taxon>
        <taxon>Pseudomonadota</taxon>
        <taxon>Alphaproteobacteria</taxon>
        <taxon>Rhodobacterales</taxon>
        <taxon>Roseobacteraceae</taxon>
        <taxon>Citreimonas</taxon>
    </lineage>
</organism>
<dbReference type="Pfam" id="PF00571">
    <property type="entry name" value="CBS"/>
    <property type="match status" value="2"/>
</dbReference>
<evidence type="ECO:0000256" key="2">
    <source>
        <dbReference type="PROSITE-ProRule" id="PRU00703"/>
    </source>
</evidence>
<dbReference type="CDD" id="cd04586">
    <property type="entry name" value="CBS_pair_BON_assoc"/>
    <property type="match status" value="1"/>
</dbReference>
<evidence type="ECO:0000256" key="1">
    <source>
        <dbReference type="ARBA" id="ARBA00023122"/>
    </source>
</evidence>
<reference evidence="5 6" key="1">
    <citation type="submission" date="2016-10" db="EMBL/GenBank/DDBJ databases">
        <authorList>
            <person name="de Groot N.N."/>
        </authorList>
    </citation>
    <scope>NUCLEOTIDE SEQUENCE [LARGE SCALE GENOMIC DNA]</scope>
    <source>
        <strain evidence="5 6">DSM 26880</strain>
    </source>
</reference>